<feature type="compositionally biased region" description="Basic residues" evidence="6">
    <location>
        <begin position="23"/>
        <end position="32"/>
    </location>
</feature>
<dbReference type="GO" id="GO:0006351">
    <property type="term" value="P:DNA-templated transcription"/>
    <property type="evidence" value="ECO:0007669"/>
    <property type="project" value="InterPro"/>
</dbReference>
<dbReference type="GO" id="GO:0000981">
    <property type="term" value="F:DNA-binding transcription factor activity, RNA polymerase II-specific"/>
    <property type="evidence" value="ECO:0007669"/>
    <property type="project" value="InterPro"/>
</dbReference>
<evidence type="ECO:0000256" key="3">
    <source>
        <dbReference type="ARBA" id="ARBA00023125"/>
    </source>
</evidence>
<keyword evidence="1" id="KW-0862">Zinc</keyword>
<dbReference type="PANTHER" id="PTHR47171:SF1">
    <property type="entry name" value="ZN(II)2CYS6 TRANSCRIPTION FACTOR (EUROFUNG)"/>
    <property type="match status" value="1"/>
</dbReference>
<dbReference type="RefSeq" id="XP_024729733.1">
    <property type="nucleotide sequence ID" value="XM_024870931.1"/>
</dbReference>
<accession>A0A2J6SPY1</accession>
<feature type="compositionally biased region" description="Low complexity" evidence="6">
    <location>
        <begin position="100"/>
        <end position="113"/>
    </location>
</feature>
<dbReference type="InterPro" id="IPR052073">
    <property type="entry name" value="Amide_Lactam_Regulators"/>
</dbReference>
<reference evidence="8 9" key="1">
    <citation type="submission" date="2016-04" db="EMBL/GenBank/DDBJ databases">
        <title>A degradative enzymes factory behind the ericoid mycorrhizal symbiosis.</title>
        <authorList>
            <consortium name="DOE Joint Genome Institute"/>
            <person name="Martino E."/>
            <person name="Morin E."/>
            <person name="Grelet G."/>
            <person name="Kuo A."/>
            <person name="Kohler A."/>
            <person name="Daghino S."/>
            <person name="Barry K."/>
            <person name="Choi C."/>
            <person name="Cichocki N."/>
            <person name="Clum A."/>
            <person name="Copeland A."/>
            <person name="Hainaut M."/>
            <person name="Haridas S."/>
            <person name="Labutti K."/>
            <person name="Lindquist E."/>
            <person name="Lipzen A."/>
            <person name="Khouja H.-R."/>
            <person name="Murat C."/>
            <person name="Ohm R."/>
            <person name="Olson A."/>
            <person name="Spatafora J."/>
            <person name="Veneault-Fourrey C."/>
            <person name="Henrissat B."/>
            <person name="Grigoriev I."/>
            <person name="Martin F."/>
            <person name="Perotto S."/>
        </authorList>
    </citation>
    <scope>NUCLEOTIDE SEQUENCE [LARGE SCALE GENOMIC DNA]</scope>
    <source>
        <strain evidence="8 9">E</strain>
    </source>
</reference>
<sequence>MPEPTTEAQPQPQGQSQSESQSKRTKRFRAAKACRRCNEKRVKCDAIERGIPCTRCEQGKRNDCALIQSRRGIYQRKKNRNDSQTKTSGSEKEGDKEVVPCASSPPSQRAAASHDNNTVHVQTQDQQENTNSSRNSPNHLSEDEMHSFDALEQAPPSTALTTPASHEIASPGSGDTEMSNSSYREISWTTMFDHFLEGRKHGEAVIDKCSITYLGESFPLSIVLKDLRDGGKQKLHYPGPPCPENDASTDSSQRSRPDHMLPEDIAVLEAKGTFEAPEKSVLDALVSVFLDRVFPLYPIVNRHEFQQQHLMNKIPWILLHAMCFISATYCPLSILHRAGFSSRKQARFLFYRKSKALFDNGYEVNKLVVLQSVIFLTFWGGGPNNYWNFYSWIGTGVTIAETLGIHRSMATTNMKPQDRSLLKRIWWILIIRDTSCAALVGRPFRINLEQCDTDPLTAEDFEHDGNSPDFMSNPQRPSFANYQIQMSKLSLVLREIVNSRFSPQKPNTTSAVLHETLSGWRAQLPHNLRWSDNSTGMNIFSSTLAILYNHHLILTHLNRSQDGTSINSDDISQTAAQRISTMACKIVTKSDVLLMPHELFHGIFLAEVVFYTQMKSAQTMVREFSRAALNNCQMVLHESRESWDPSPWVMQLFDNLLRGAPDAENADMESPTGMAEYAMGATPGFLGAEEANFGYDPWQTHPMLSNLFEMPFDPALMGDGSMFPNLVNFPSVGVLQ</sequence>
<feature type="compositionally biased region" description="Polar residues" evidence="6">
    <location>
        <begin position="114"/>
        <end position="139"/>
    </location>
</feature>
<keyword evidence="4" id="KW-0804">Transcription</keyword>
<feature type="compositionally biased region" description="Basic and acidic residues" evidence="6">
    <location>
        <begin position="89"/>
        <end position="98"/>
    </location>
</feature>
<dbReference type="InterPro" id="IPR001138">
    <property type="entry name" value="Zn2Cys6_DnaBD"/>
</dbReference>
<feature type="region of interest" description="Disordered" evidence="6">
    <location>
        <begin position="1"/>
        <end position="32"/>
    </location>
</feature>
<organism evidence="8 9">
    <name type="scientific">Hyaloscypha bicolor E</name>
    <dbReference type="NCBI Taxonomy" id="1095630"/>
    <lineage>
        <taxon>Eukaryota</taxon>
        <taxon>Fungi</taxon>
        <taxon>Dikarya</taxon>
        <taxon>Ascomycota</taxon>
        <taxon>Pezizomycotina</taxon>
        <taxon>Leotiomycetes</taxon>
        <taxon>Helotiales</taxon>
        <taxon>Hyaloscyphaceae</taxon>
        <taxon>Hyaloscypha</taxon>
        <taxon>Hyaloscypha bicolor</taxon>
    </lineage>
</organism>
<name>A0A2J6SPY1_9HELO</name>
<feature type="region of interest" description="Disordered" evidence="6">
    <location>
        <begin position="155"/>
        <end position="180"/>
    </location>
</feature>
<dbReference type="GO" id="GO:0003677">
    <property type="term" value="F:DNA binding"/>
    <property type="evidence" value="ECO:0007669"/>
    <property type="project" value="UniProtKB-KW"/>
</dbReference>
<dbReference type="InterPro" id="IPR007219">
    <property type="entry name" value="XnlR_reg_dom"/>
</dbReference>
<feature type="compositionally biased region" description="Low complexity" evidence="6">
    <location>
        <begin position="1"/>
        <end position="20"/>
    </location>
</feature>
<evidence type="ECO:0000259" key="7">
    <source>
        <dbReference type="PROSITE" id="PS50048"/>
    </source>
</evidence>
<evidence type="ECO:0000313" key="8">
    <source>
        <dbReference type="EMBL" id="PMD52829.1"/>
    </source>
</evidence>
<keyword evidence="5" id="KW-0539">Nucleus</keyword>
<protein>
    <recommendedName>
        <fullName evidence="7">Zn(2)-C6 fungal-type domain-containing protein</fullName>
    </recommendedName>
</protein>
<dbReference type="CDD" id="cd12148">
    <property type="entry name" value="fungal_TF_MHR"/>
    <property type="match status" value="1"/>
</dbReference>
<dbReference type="SMART" id="SM00906">
    <property type="entry name" value="Fungal_trans"/>
    <property type="match status" value="1"/>
</dbReference>
<feature type="compositionally biased region" description="Polar residues" evidence="6">
    <location>
        <begin position="155"/>
        <end position="164"/>
    </location>
</feature>
<dbReference type="FunCoup" id="A0A2J6SPY1">
    <property type="interactions" value="470"/>
</dbReference>
<evidence type="ECO:0000256" key="1">
    <source>
        <dbReference type="ARBA" id="ARBA00022833"/>
    </source>
</evidence>
<evidence type="ECO:0000256" key="4">
    <source>
        <dbReference type="ARBA" id="ARBA00023163"/>
    </source>
</evidence>
<feature type="domain" description="Zn(2)-C6 fungal-type" evidence="7">
    <location>
        <begin position="33"/>
        <end position="66"/>
    </location>
</feature>
<feature type="region of interest" description="Disordered" evidence="6">
    <location>
        <begin position="68"/>
        <end position="142"/>
    </location>
</feature>
<dbReference type="GO" id="GO:0008270">
    <property type="term" value="F:zinc ion binding"/>
    <property type="evidence" value="ECO:0007669"/>
    <property type="project" value="InterPro"/>
</dbReference>
<dbReference type="InParanoid" id="A0A2J6SPY1"/>
<dbReference type="Pfam" id="PF04082">
    <property type="entry name" value="Fungal_trans"/>
    <property type="match status" value="1"/>
</dbReference>
<keyword evidence="2" id="KW-0805">Transcription regulation</keyword>
<evidence type="ECO:0000256" key="2">
    <source>
        <dbReference type="ARBA" id="ARBA00023015"/>
    </source>
</evidence>
<evidence type="ECO:0000256" key="5">
    <source>
        <dbReference type="ARBA" id="ARBA00023242"/>
    </source>
</evidence>
<evidence type="ECO:0000256" key="6">
    <source>
        <dbReference type="SAM" id="MobiDB-lite"/>
    </source>
</evidence>
<keyword evidence="3" id="KW-0238">DNA-binding</keyword>
<dbReference type="GeneID" id="36579013"/>
<gene>
    <name evidence="8" type="ORF">K444DRAFT_192183</name>
</gene>
<evidence type="ECO:0000313" key="9">
    <source>
        <dbReference type="Proteomes" id="UP000235371"/>
    </source>
</evidence>
<dbReference type="PANTHER" id="PTHR47171">
    <property type="entry name" value="FARA-RELATED"/>
    <property type="match status" value="1"/>
</dbReference>
<dbReference type="CDD" id="cd00067">
    <property type="entry name" value="GAL4"/>
    <property type="match status" value="1"/>
</dbReference>
<feature type="region of interest" description="Disordered" evidence="6">
    <location>
        <begin position="233"/>
        <end position="258"/>
    </location>
</feature>
<dbReference type="PROSITE" id="PS50048">
    <property type="entry name" value="ZN2_CY6_FUNGAL_2"/>
    <property type="match status" value="1"/>
</dbReference>
<dbReference type="AlphaFoldDB" id="A0A2J6SPY1"/>
<proteinExistence type="predicted"/>
<dbReference type="Proteomes" id="UP000235371">
    <property type="component" value="Unassembled WGS sequence"/>
</dbReference>
<keyword evidence="9" id="KW-1185">Reference proteome</keyword>
<dbReference type="EMBL" id="KZ613895">
    <property type="protein sequence ID" value="PMD52829.1"/>
    <property type="molecule type" value="Genomic_DNA"/>
</dbReference>
<dbReference type="OrthoDB" id="5121955at2759"/>